<evidence type="ECO:0000256" key="3">
    <source>
        <dbReference type="SAM" id="SignalP"/>
    </source>
</evidence>
<dbReference type="PANTHER" id="PTHR30158">
    <property type="entry name" value="ACRA/E-RELATED COMPONENT OF DRUG EFFLUX TRANSPORTER"/>
    <property type="match status" value="1"/>
</dbReference>
<evidence type="ECO:0000259" key="4">
    <source>
        <dbReference type="Pfam" id="PF25876"/>
    </source>
</evidence>
<dbReference type="Pfam" id="PF25876">
    <property type="entry name" value="HH_MFP_RND"/>
    <property type="match status" value="1"/>
</dbReference>
<evidence type="ECO:0000259" key="7">
    <source>
        <dbReference type="Pfam" id="PF25967"/>
    </source>
</evidence>
<evidence type="ECO:0000313" key="8">
    <source>
        <dbReference type="EMBL" id="TLD69320.1"/>
    </source>
</evidence>
<keyword evidence="3" id="KW-0732">Signal</keyword>
<proteinExistence type="inferred from homology"/>
<dbReference type="Pfam" id="PF25944">
    <property type="entry name" value="Beta-barrel_RND"/>
    <property type="match status" value="1"/>
</dbReference>
<dbReference type="EMBL" id="VAUV01000014">
    <property type="protein sequence ID" value="TLD69320.1"/>
    <property type="molecule type" value="Genomic_DNA"/>
</dbReference>
<comment type="caution">
    <text evidence="8">The sequence shown here is derived from an EMBL/GenBank/DDBJ whole genome shotgun (WGS) entry which is preliminary data.</text>
</comment>
<feature type="domain" description="Multidrug resistance protein MdtA-like barrel-sandwich hybrid" evidence="5">
    <location>
        <begin position="73"/>
        <end position="213"/>
    </location>
</feature>
<dbReference type="GO" id="GO:0046677">
    <property type="term" value="P:response to antibiotic"/>
    <property type="evidence" value="ECO:0007669"/>
    <property type="project" value="TreeGrafter"/>
</dbReference>
<accession>A0A5R8KAI0</accession>
<name>A0A5R8KAI0_9BACT</name>
<dbReference type="RefSeq" id="WP_138087736.1">
    <property type="nucleotide sequence ID" value="NZ_VAUV01000014.1"/>
</dbReference>
<dbReference type="InterPro" id="IPR058625">
    <property type="entry name" value="MdtA-like_BSH"/>
</dbReference>
<evidence type="ECO:0000259" key="6">
    <source>
        <dbReference type="Pfam" id="PF25944"/>
    </source>
</evidence>
<dbReference type="GO" id="GO:0005886">
    <property type="term" value="C:plasma membrane"/>
    <property type="evidence" value="ECO:0007669"/>
    <property type="project" value="TreeGrafter"/>
</dbReference>
<dbReference type="Gene3D" id="1.10.287.470">
    <property type="entry name" value="Helix hairpin bin"/>
    <property type="match status" value="1"/>
</dbReference>
<dbReference type="OrthoDB" id="9801814at2"/>
<feature type="chain" id="PRO_5024360795" evidence="3">
    <location>
        <begin position="28"/>
        <end position="398"/>
    </location>
</feature>
<dbReference type="PANTHER" id="PTHR30158:SF10">
    <property type="entry name" value="CATION EFFLUX PUMP"/>
    <property type="match status" value="1"/>
</dbReference>
<gene>
    <name evidence="8" type="ORF">FEM03_18290</name>
</gene>
<evidence type="ECO:0000256" key="2">
    <source>
        <dbReference type="ARBA" id="ARBA00009477"/>
    </source>
</evidence>
<dbReference type="Gene3D" id="2.40.50.100">
    <property type="match status" value="1"/>
</dbReference>
<evidence type="ECO:0000256" key="1">
    <source>
        <dbReference type="ARBA" id="ARBA00004196"/>
    </source>
</evidence>
<dbReference type="AlphaFoldDB" id="A0A5R8KAI0"/>
<dbReference type="InterPro" id="IPR058624">
    <property type="entry name" value="MdtA-like_HH"/>
</dbReference>
<dbReference type="InterPro" id="IPR006143">
    <property type="entry name" value="RND_pump_MFP"/>
</dbReference>
<sequence>MKTKTSLRIVLVLSLLVAAVLILQARASNGEPAATAATAAAAASPAPKVTVAQVEQQNVVEHRELLGRVDAIETVEVRPRVSGHIQSVNLHPGQDVQQGDLLFTIDPRWYQAAFDLAQSTVNRAKVRVRIAERDAQRSNELLKNRAISVEEAETRTSLLDETRAELLAAEASLATAQLDLEHTQVRAPISGRINRAYVTSGNLISGAPGSATLLTTIVSNGDVYVYADVDEATLLTFNQINRAKDNTNKAAIPVTMQLTGETDYPHHGRIESSDNRLDPATGSLVLRMVFPNPDGKLVPGLAARVMLPISSAEPKLLVNERAIGTNQSQKFVLTVNDTNTVAYRTVKLGPIVNGKRIIRDGLTPADRIIINGLQRVSAGMTVTPETIDSVAVTQASNL</sequence>
<dbReference type="GO" id="GO:0030313">
    <property type="term" value="C:cell envelope"/>
    <property type="evidence" value="ECO:0007669"/>
    <property type="project" value="UniProtKB-SubCell"/>
</dbReference>
<dbReference type="SUPFAM" id="SSF111369">
    <property type="entry name" value="HlyD-like secretion proteins"/>
    <property type="match status" value="1"/>
</dbReference>
<keyword evidence="9" id="KW-1185">Reference proteome</keyword>
<feature type="signal peptide" evidence="3">
    <location>
        <begin position="1"/>
        <end position="27"/>
    </location>
</feature>
<organism evidence="8 9">
    <name type="scientific">Phragmitibacter flavus</name>
    <dbReference type="NCBI Taxonomy" id="2576071"/>
    <lineage>
        <taxon>Bacteria</taxon>
        <taxon>Pseudomonadati</taxon>
        <taxon>Verrucomicrobiota</taxon>
        <taxon>Verrucomicrobiia</taxon>
        <taxon>Verrucomicrobiales</taxon>
        <taxon>Verrucomicrobiaceae</taxon>
        <taxon>Phragmitibacter</taxon>
    </lineage>
</organism>
<evidence type="ECO:0000259" key="5">
    <source>
        <dbReference type="Pfam" id="PF25917"/>
    </source>
</evidence>
<comment type="subcellular location">
    <subcellularLocation>
        <location evidence="1">Cell envelope</location>
    </subcellularLocation>
</comment>
<dbReference type="InterPro" id="IPR058626">
    <property type="entry name" value="MdtA-like_b-barrel"/>
</dbReference>
<dbReference type="FunFam" id="2.40.420.20:FF:000001">
    <property type="entry name" value="Efflux RND transporter periplasmic adaptor subunit"/>
    <property type="match status" value="1"/>
</dbReference>
<dbReference type="InterPro" id="IPR058627">
    <property type="entry name" value="MdtA-like_C"/>
</dbReference>
<dbReference type="Pfam" id="PF25967">
    <property type="entry name" value="RND-MFP_C"/>
    <property type="match status" value="1"/>
</dbReference>
<dbReference type="GO" id="GO:0022857">
    <property type="term" value="F:transmembrane transporter activity"/>
    <property type="evidence" value="ECO:0007669"/>
    <property type="project" value="InterPro"/>
</dbReference>
<dbReference type="Proteomes" id="UP000306196">
    <property type="component" value="Unassembled WGS sequence"/>
</dbReference>
<protein>
    <submittedName>
        <fullName evidence="8">Efflux RND transporter periplasmic adaptor subunit</fullName>
    </submittedName>
</protein>
<dbReference type="Gene3D" id="2.40.30.170">
    <property type="match status" value="1"/>
</dbReference>
<evidence type="ECO:0000313" key="9">
    <source>
        <dbReference type="Proteomes" id="UP000306196"/>
    </source>
</evidence>
<feature type="domain" description="Multidrug resistance protein MdtA-like C-terminal permuted SH3" evidence="7">
    <location>
        <begin position="324"/>
        <end position="375"/>
    </location>
</feature>
<dbReference type="Pfam" id="PF25917">
    <property type="entry name" value="BSH_RND"/>
    <property type="match status" value="1"/>
</dbReference>
<dbReference type="Gene3D" id="2.40.420.20">
    <property type="match status" value="1"/>
</dbReference>
<feature type="domain" description="Multidrug resistance protein MdtA-like beta-barrel" evidence="6">
    <location>
        <begin position="223"/>
        <end position="307"/>
    </location>
</feature>
<feature type="domain" description="Multidrug resistance protein MdtA-like alpha-helical hairpin" evidence="4">
    <location>
        <begin position="117"/>
        <end position="183"/>
    </location>
</feature>
<comment type="similarity">
    <text evidence="2">Belongs to the membrane fusion protein (MFP) (TC 8.A.1) family.</text>
</comment>
<dbReference type="NCBIfam" id="TIGR01730">
    <property type="entry name" value="RND_mfp"/>
    <property type="match status" value="1"/>
</dbReference>
<reference evidence="8 9" key="1">
    <citation type="submission" date="2019-05" db="EMBL/GenBank/DDBJ databases">
        <title>Verrucobacter flavum gen. nov., sp. nov. a new member of the family Verrucomicrobiaceae.</title>
        <authorList>
            <person name="Szuroczki S."/>
            <person name="Abbaszade G."/>
            <person name="Szabo A."/>
            <person name="Felfoldi T."/>
            <person name="Schumann P."/>
            <person name="Boka K."/>
            <person name="Keki Z."/>
            <person name="Toumi M."/>
            <person name="Toth E."/>
        </authorList>
    </citation>
    <scope>NUCLEOTIDE SEQUENCE [LARGE SCALE GENOMIC DNA]</scope>
    <source>
        <strain evidence="8 9">MG-N-17</strain>
    </source>
</reference>